<evidence type="ECO:0000313" key="2">
    <source>
        <dbReference type="EMBL" id="HIZ00698.1"/>
    </source>
</evidence>
<dbReference type="GO" id="GO:0003677">
    <property type="term" value="F:DNA binding"/>
    <property type="evidence" value="ECO:0007669"/>
    <property type="project" value="UniProtKB-KW"/>
</dbReference>
<accession>A0A9D2CWE4</accession>
<dbReference type="Proteomes" id="UP000824023">
    <property type="component" value="Unassembled WGS sequence"/>
</dbReference>
<dbReference type="SMART" id="SM00850">
    <property type="entry name" value="LytTR"/>
    <property type="match status" value="1"/>
</dbReference>
<comment type="caution">
    <text evidence="2">The sequence shown here is derived from an EMBL/GenBank/DDBJ whole genome shotgun (WGS) entry which is preliminary data.</text>
</comment>
<name>A0A9D2CWE4_9BACE</name>
<dbReference type="InterPro" id="IPR007492">
    <property type="entry name" value="LytTR_DNA-bd_dom"/>
</dbReference>
<dbReference type="PANTHER" id="PTHR37299:SF1">
    <property type="entry name" value="STAGE 0 SPORULATION PROTEIN A HOMOLOG"/>
    <property type="match status" value="1"/>
</dbReference>
<reference evidence="2" key="2">
    <citation type="submission" date="2021-04" db="EMBL/GenBank/DDBJ databases">
        <authorList>
            <person name="Gilroy R."/>
        </authorList>
    </citation>
    <scope>NUCLEOTIDE SEQUENCE</scope>
    <source>
        <strain evidence="2">ChiHjej12B11-24981</strain>
    </source>
</reference>
<keyword evidence="2" id="KW-0238">DNA-binding</keyword>
<feature type="domain" description="HTH LytTR-type" evidence="1">
    <location>
        <begin position="146"/>
        <end position="210"/>
    </location>
</feature>
<evidence type="ECO:0000313" key="3">
    <source>
        <dbReference type="Proteomes" id="UP000824023"/>
    </source>
</evidence>
<sequence>MELTCALLHPDVKMIEKLQEWSKGMPFLHLCGCYTNSLEALKDYCVSKVDVYVIGLVSVPAGEVGGMDFCRMLSPHTRVIFIADTAEHAAECFRLDALDYLVEKDLRFATYFQAINKAMRWFTWQKGGDALPPNLLKKEEWAEQVIYLRSDSRILRLELKSLDYVESCGDYVKVYCHEEARPFLILCTMKYMEEKLPQTAFVRIHRSFIVRLGALSAIGSNEVYIGSRELPIGHAYRERLKPFLSNLPLL</sequence>
<organism evidence="2 3">
    <name type="scientific">Candidatus Bacteroides merdipullorum</name>
    <dbReference type="NCBI Taxonomy" id="2838474"/>
    <lineage>
        <taxon>Bacteria</taxon>
        <taxon>Pseudomonadati</taxon>
        <taxon>Bacteroidota</taxon>
        <taxon>Bacteroidia</taxon>
        <taxon>Bacteroidales</taxon>
        <taxon>Bacteroidaceae</taxon>
        <taxon>Bacteroides</taxon>
    </lineage>
</organism>
<proteinExistence type="predicted"/>
<dbReference type="Gene3D" id="2.40.50.1020">
    <property type="entry name" value="LytTr DNA-binding domain"/>
    <property type="match status" value="1"/>
</dbReference>
<dbReference type="InterPro" id="IPR046947">
    <property type="entry name" value="LytR-like"/>
</dbReference>
<dbReference type="AlphaFoldDB" id="A0A9D2CWE4"/>
<dbReference type="PANTHER" id="PTHR37299">
    <property type="entry name" value="TRANSCRIPTIONAL REGULATOR-RELATED"/>
    <property type="match status" value="1"/>
</dbReference>
<protein>
    <submittedName>
        <fullName evidence="2">LytTR family transcriptional regulator DNA-binding domain-containing protein</fullName>
    </submittedName>
</protein>
<dbReference type="Gene3D" id="3.40.50.2300">
    <property type="match status" value="1"/>
</dbReference>
<dbReference type="PROSITE" id="PS50930">
    <property type="entry name" value="HTH_LYTTR"/>
    <property type="match status" value="1"/>
</dbReference>
<gene>
    <name evidence="2" type="ORF">H9819_00370</name>
</gene>
<evidence type="ECO:0000259" key="1">
    <source>
        <dbReference type="PROSITE" id="PS50930"/>
    </source>
</evidence>
<dbReference type="Pfam" id="PF04397">
    <property type="entry name" value="LytTR"/>
    <property type="match status" value="1"/>
</dbReference>
<dbReference type="EMBL" id="DXCK01000006">
    <property type="protein sequence ID" value="HIZ00698.1"/>
    <property type="molecule type" value="Genomic_DNA"/>
</dbReference>
<dbReference type="GO" id="GO:0000156">
    <property type="term" value="F:phosphorelay response regulator activity"/>
    <property type="evidence" value="ECO:0007669"/>
    <property type="project" value="InterPro"/>
</dbReference>
<reference evidence="2" key="1">
    <citation type="journal article" date="2021" name="PeerJ">
        <title>Extensive microbial diversity within the chicken gut microbiome revealed by metagenomics and culture.</title>
        <authorList>
            <person name="Gilroy R."/>
            <person name="Ravi A."/>
            <person name="Getino M."/>
            <person name="Pursley I."/>
            <person name="Horton D.L."/>
            <person name="Alikhan N.F."/>
            <person name="Baker D."/>
            <person name="Gharbi K."/>
            <person name="Hall N."/>
            <person name="Watson M."/>
            <person name="Adriaenssens E.M."/>
            <person name="Foster-Nyarko E."/>
            <person name="Jarju S."/>
            <person name="Secka A."/>
            <person name="Antonio M."/>
            <person name="Oren A."/>
            <person name="Chaudhuri R.R."/>
            <person name="La Ragione R."/>
            <person name="Hildebrand F."/>
            <person name="Pallen M.J."/>
        </authorList>
    </citation>
    <scope>NUCLEOTIDE SEQUENCE</scope>
    <source>
        <strain evidence="2">ChiHjej12B11-24981</strain>
    </source>
</reference>